<keyword evidence="8" id="KW-1185">Reference proteome</keyword>
<evidence type="ECO:0000313" key="8">
    <source>
        <dbReference type="Proteomes" id="UP000244893"/>
    </source>
</evidence>
<dbReference type="GO" id="GO:0005524">
    <property type="term" value="F:ATP binding"/>
    <property type="evidence" value="ECO:0007669"/>
    <property type="project" value="UniProtKB-UniRule"/>
</dbReference>
<dbReference type="InterPro" id="IPR014016">
    <property type="entry name" value="UvrD-like_ATP-bd"/>
</dbReference>
<dbReference type="GO" id="GO:0043138">
    <property type="term" value="F:3'-5' DNA helicase activity"/>
    <property type="evidence" value="ECO:0007669"/>
    <property type="project" value="TreeGrafter"/>
</dbReference>
<evidence type="ECO:0000313" key="7">
    <source>
        <dbReference type="EMBL" id="PVZ93595.1"/>
    </source>
</evidence>
<protein>
    <submittedName>
        <fullName evidence="7">AAA family ATPase</fullName>
    </submittedName>
</protein>
<dbReference type="PANTHER" id="PTHR11070">
    <property type="entry name" value="UVRD / RECB / PCRA DNA HELICASE FAMILY MEMBER"/>
    <property type="match status" value="1"/>
</dbReference>
<proteinExistence type="predicted"/>
<dbReference type="OrthoDB" id="9787585at2"/>
<sequence>MTDSQTARRVPDDRGGADLSRDIEARLAREVQAEQSYLDALYARLDTVKAEAAYELDRVRLAPAGGTHQSRSERDAMARIYEDRIAQLREVDDRLAFGRLEDEAGEHRYIGRIGLRDADLQPLLLDWRVPQASAFYQATAATPLGLRARRHLSTDGRRVTRVEDEVFDVASDDPDRLLSGESALMAALTAQRTGRMHDIVATIQAEQDRIIRSELRGVLVVQGGPGTGKTAVALHRAAYLLYTHRDRLASSGLLVVGPSRSFLRYIEQVLPSLGETGVVLSSLGSLFPGVEAQIDDEPSVAALKGSPRMTELLRRAVQSRQVVPDAVQTVEINNERLEVAPALIEKAIRRAQDSHKPHNEARVTFVSNALAAMTSELVSRLRRRGDAIDDEDVRMIREDIRSSQDVRVLLNTAWLPLSPEKLLGDLYARPQWLASLTPQWNEEKRALLHRDRSSEWTISDVPLLDEAAELLGEAPTASGAAEQAARRQRERDIENAENAIRNMGVEGMVSAEALADGFAESGPRLTAAERASTDRSWTYGHIVVDEAQELSPMQWRLLRRRAPLRSFTIVGDIAQASSPVAASNWSDAIRSLSGEFRLEELTVNYRTPAQIADLAERTARSLGLSITASQSVRESEWEPVEISVPERELVESLMATVRADQALGSGGTLAVIAPAHRVSALHAALREEFGASIGLGGVSIAQTVSVMSPRTAKGLEFDSVVAVDPDGIVDAEPRGVSALYVTLTRATQRLTVIRVA</sequence>
<feature type="binding site" evidence="5">
    <location>
        <begin position="223"/>
        <end position="230"/>
    </location>
    <ligand>
        <name>ATP</name>
        <dbReference type="ChEBI" id="CHEBI:30616"/>
    </ligand>
</feature>
<keyword evidence="3 5" id="KW-0347">Helicase</keyword>
<dbReference type="PANTHER" id="PTHR11070:SF45">
    <property type="entry name" value="DNA 3'-5' HELICASE"/>
    <property type="match status" value="1"/>
</dbReference>
<evidence type="ECO:0000256" key="2">
    <source>
        <dbReference type="ARBA" id="ARBA00022801"/>
    </source>
</evidence>
<dbReference type="SUPFAM" id="SSF52540">
    <property type="entry name" value="P-loop containing nucleoside triphosphate hydrolases"/>
    <property type="match status" value="1"/>
</dbReference>
<dbReference type="Pfam" id="PF00580">
    <property type="entry name" value="UvrD-helicase"/>
    <property type="match status" value="1"/>
</dbReference>
<accession>A0A2V1HMB1</accession>
<dbReference type="AlphaFoldDB" id="A0A2V1HMB1"/>
<dbReference type="EMBL" id="QEOP01000003">
    <property type="protein sequence ID" value="PVZ93595.1"/>
    <property type="molecule type" value="Genomic_DNA"/>
</dbReference>
<dbReference type="GO" id="GO:0000725">
    <property type="term" value="P:recombinational repair"/>
    <property type="evidence" value="ECO:0007669"/>
    <property type="project" value="TreeGrafter"/>
</dbReference>
<dbReference type="Gene3D" id="3.40.50.300">
    <property type="entry name" value="P-loop containing nucleotide triphosphate hydrolases"/>
    <property type="match status" value="3"/>
</dbReference>
<evidence type="ECO:0000256" key="3">
    <source>
        <dbReference type="ARBA" id="ARBA00022806"/>
    </source>
</evidence>
<name>A0A2V1HMB1_9MICO</name>
<keyword evidence="2 5" id="KW-0378">Hydrolase</keyword>
<reference evidence="7 8" key="1">
    <citation type="submission" date="2018-05" db="EMBL/GenBank/DDBJ databases">
        <title>Amnibacterium sp. M8JJ-5, whole genome shotgun sequence.</title>
        <authorList>
            <person name="Tuo L."/>
        </authorList>
    </citation>
    <scope>NUCLEOTIDE SEQUENCE [LARGE SCALE GENOMIC DNA]</scope>
    <source>
        <strain evidence="7 8">M8JJ-5</strain>
    </source>
</reference>
<evidence type="ECO:0000259" key="6">
    <source>
        <dbReference type="PROSITE" id="PS51198"/>
    </source>
</evidence>
<dbReference type="GO" id="GO:0003677">
    <property type="term" value="F:DNA binding"/>
    <property type="evidence" value="ECO:0007669"/>
    <property type="project" value="InterPro"/>
</dbReference>
<keyword evidence="1 5" id="KW-0547">Nucleotide-binding</keyword>
<dbReference type="InterPro" id="IPR000212">
    <property type="entry name" value="DNA_helicase_UvrD/REP"/>
</dbReference>
<dbReference type="Proteomes" id="UP000244893">
    <property type="component" value="Unassembled WGS sequence"/>
</dbReference>
<keyword evidence="4 5" id="KW-0067">ATP-binding</keyword>
<dbReference type="GO" id="GO:0016787">
    <property type="term" value="F:hydrolase activity"/>
    <property type="evidence" value="ECO:0007669"/>
    <property type="project" value="UniProtKB-UniRule"/>
</dbReference>
<evidence type="ECO:0000256" key="4">
    <source>
        <dbReference type="ARBA" id="ARBA00022840"/>
    </source>
</evidence>
<dbReference type="InterPro" id="IPR027417">
    <property type="entry name" value="P-loop_NTPase"/>
</dbReference>
<feature type="domain" description="UvrD-like helicase ATP-binding" evidence="6">
    <location>
        <begin position="202"/>
        <end position="608"/>
    </location>
</feature>
<comment type="caution">
    <text evidence="7">The sequence shown here is derived from an EMBL/GenBank/DDBJ whole genome shotgun (WGS) entry which is preliminary data.</text>
</comment>
<evidence type="ECO:0000256" key="1">
    <source>
        <dbReference type="ARBA" id="ARBA00022741"/>
    </source>
</evidence>
<dbReference type="GO" id="GO:0005829">
    <property type="term" value="C:cytosol"/>
    <property type="evidence" value="ECO:0007669"/>
    <property type="project" value="TreeGrafter"/>
</dbReference>
<organism evidence="7 8">
    <name type="scientific">Amnibacterium flavum</name>
    <dbReference type="NCBI Taxonomy" id="2173173"/>
    <lineage>
        <taxon>Bacteria</taxon>
        <taxon>Bacillati</taxon>
        <taxon>Actinomycetota</taxon>
        <taxon>Actinomycetes</taxon>
        <taxon>Micrococcales</taxon>
        <taxon>Microbacteriaceae</taxon>
        <taxon>Amnibacterium</taxon>
    </lineage>
</organism>
<gene>
    <name evidence="7" type="ORF">DDQ50_14905</name>
</gene>
<dbReference type="PROSITE" id="PS51198">
    <property type="entry name" value="UVRD_HELICASE_ATP_BIND"/>
    <property type="match status" value="1"/>
</dbReference>
<evidence type="ECO:0000256" key="5">
    <source>
        <dbReference type="PROSITE-ProRule" id="PRU00560"/>
    </source>
</evidence>